<dbReference type="EMBL" id="BPLR01003557">
    <property type="protein sequence ID" value="GIX85910.1"/>
    <property type="molecule type" value="Genomic_DNA"/>
</dbReference>
<gene>
    <name evidence="1" type="ORF">CEXT_801381</name>
</gene>
<keyword evidence="2" id="KW-1185">Reference proteome</keyword>
<name>A0AAV4NQ70_CAEEX</name>
<protein>
    <submittedName>
        <fullName evidence="1">Uncharacterized protein</fullName>
    </submittedName>
</protein>
<evidence type="ECO:0000313" key="2">
    <source>
        <dbReference type="Proteomes" id="UP001054945"/>
    </source>
</evidence>
<organism evidence="1 2">
    <name type="scientific">Caerostris extrusa</name>
    <name type="common">Bark spider</name>
    <name type="synonym">Caerostris bankana</name>
    <dbReference type="NCBI Taxonomy" id="172846"/>
    <lineage>
        <taxon>Eukaryota</taxon>
        <taxon>Metazoa</taxon>
        <taxon>Ecdysozoa</taxon>
        <taxon>Arthropoda</taxon>
        <taxon>Chelicerata</taxon>
        <taxon>Arachnida</taxon>
        <taxon>Araneae</taxon>
        <taxon>Araneomorphae</taxon>
        <taxon>Entelegynae</taxon>
        <taxon>Araneoidea</taxon>
        <taxon>Araneidae</taxon>
        <taxon>Caerostris</taxon>
    </lineage>
</organism>
<dbReference type="Proteomes" id="UP001054945">
    <property type="component" value="Unassembled WGS sequence"/>
</dbReference>
<comment type="caution">
    <text evidence="1">The sequence shown here is derived from an EMBL/GenBank/DDBJ whole genome shotgun (WGS) entry which is preliminary data.</text>
</comment>
<proteinExistence type="predicted"/>
<evidence type="ECO:0000313" key="1">
    <source>
        <dbReference type="EMBL" id="GIX85910.1"/>
    </source>
</evidence>
<sequence>MQGLRISDTLPHPYLRTTPFAFLPQSFLQHFCTAFFTSLRSSRLLRKKKKKTTKIWKRGGRVWIDTFTAFLSPFLCAASK</sequence>
<accession>A0AAV4NQ70</accession>
<dbReference type="AlphaFoldDB" id="A0AAV4NQ70"/>
<reference evidence="1 2" key="1">
    <citation type="submission" date="2021-06" db="EMBL/GenBank/DDBJ databases">
        <title>Caerostris extrusa draft genome.</title>
        <authorList>
            <person name="Kono N."/>
            <person name="Arakawa K."/>
        </authorList>
    </citation>
    <scope>NUCLEOTIDE SEQUENCE [LARGE SCALE GENOMIC DNA]</scope>
</reference>